<dbReference type="AlphaFoldDB" id="A0A1E7FD26"/>
<reference evidence="2 3" key="1">
    <citation type="submission" date="2016-09" db="EMBL/GenBank/DDBJ databases">
        <title>Extensive genetic diversity and differential bi-allelic expression allows diatom success in the polar Southern Ocean.</title>
        <authorList>
            <consortium name="DOE Joint Genome Institute"/>
            <person name="Mock T."/>
            <person name="Otillar R.P."/>
            <person name="Strauss J."/>
            <person name="Dupont C."/>
            <person name="Frickenhaus S."/>
            <person name="Maumus F."/>
            <person name="Mcmullan M."/>
            <person name="Sanges R."/>
            <person name="Schmutz J."/>
            <person name="Toseland A."/>
            <person name="Valas R."/>
            <person name="Veluchamy A."/>
            <person name="Ward B.J."/>
            <person name="Allen A."/>
            <person name="Barry K."/>
            <person name="Falciatore A."/>
            <person name="Ferrante M."/>
            <person name="Fortunato A.E."/>
            <person name="Gloeckner G."/>
            <person name="Gruber A."/>
            <person name="Hipkin R."/>
            <person name="Janech M."/>
            <person name="Kroth P."/>
            <person name="Leese F."/>
            <person name="Lindquist E."/>
            <person name="Lyon B.R."/>
            <person name="Martin J."/>
            <person name="Mayer C."/>
            <person name="Parker M."/>
            <person name="Quesneville H."/>
            <person name="Raymond J."/>
            <person name="Uhlig C."/>
            <person name="Valentin K.U."/>
            <person name="Worden A.Z."/>
            <person name="Armbrust E.V."/>
            <person name="Bowler C."/>
            <person name="Green B."/>
            <person name="Moulton V."/>
            <person name="Van Oosterhout C."/>
            <person name="Grigoriev I."/>
        </authorList>
    </citation>
    <scope>NUCLEOTIDE SEQUENCE [LARGE SCALE GENOMIC DNA]</scope>
    <source>
        <strain evidence="2 3">CCMP1102</strain>
    </source>
</reference>
<feature type="region of interest" description="Disordered" evidence="1">
    <location>
        <begin position="242"/>
        <end position="284"/>
    </location>
</feature>
<dbReference type="PANTHER" id="PTHR36911">
    <property type="entry name" value="LIM ZINC-BINDING DOMAIN-CONTAINING PROTEIN-RELATED"/>
    <property type="match status" value="1"/>
</dbReference>
<name>A0A1E7FD26_9STRA</name>
<evidence type="ECO:0000313" key="3">
    <source>
        <dbReference type="Proteomes" id="UP000095751"/>
    </source>
</evidence>
<dbReference type="PANTHER" id="PTHR36911:SF3">
    <property type="entry name" value="GATA ZINC FINGER DOMAIN-CONTAINING PROTEIN 4-RELATED"/>
    <property type="match status" value="1"/>
</dbReference>
<evidence type="ECO:0000256" key="1">
    <source>
        <dbReference type="SAM" id="MobiDB-lite"/>
    </source>
</evidence>
<feature type="compositionally biased region" description="Low complexity" evidence="1">
    <location>
        <begin position="194"/>
        <end position="225"/>
    </location>
</feature>
<dbReference type="EMBL" id="KV784358">
    <property type="protein sequence ID" value="OEU16034.1"/>
    <property type="molecule type" value="Genomic_DNA"/>
</dbReference>
<gene>
    <name evidence="2" type="ORF">FRACYDRAFT_238618</name>
</gene>
<feature type="compositionally biased region" description="Low complexity" evidence="1">
    <location>
        <begin position="269"/>
        <end position="282"/>
    </location>
</feature>
<feature type="compositionally biased region" description="Low complexity" evidence="1">
    <location>
        <begin position="93"/>
        <end position="106"/>
    </location>
</feature>
<feature type="region of interest" description="Disordered" evidence="1">
    <location>
        <begin position="444"/>
        <end position="468"/>
    </location>
</feature>
<keyword evidence="3" id="KW-1185">Reference proteome</keyword>
<protein>
    <submittedName>
        <fullName evidence="2">Uncharacterized protein</fullName>
    </submittedName>
</protein>
<feature type="compositionally biased region" description="Basic and acidic residues" evidence="1">
    <location>
        <begin position="140"/>
        <end position="160"/>
    </location>
</feature>
<feature type="compositionally biased region" description="Basic and acidic residues" evidence="1">
    <location>
        <begin position="72"/>
        <end position="92"/>
    </location>
</feature>
<feature type="compositionally biased region" description="Low complexity" evidence="1">
    <location>
        <begin position="50"/>
        <end position="61"/>
    </location>
</feature>
<dbReference type="InParanoid" id="A0A1E7FD26"/>
<dbReference type="Proteomes" id="UP000095751">
    <property type="component" value="Unassembled WGS sequence"/>
</dbReference>
<dbReference type="KEGG" id="fcy:FRACYDRAFT_238618"/>
<feature type="region of interest" description="Disordered" evidence="1">
    <location>
        <begin position="187"/>
        <end position="228"/>
    </location>
</feature>
<accession>A0A1E7FD26</accession>
<feature type="compositionally biased region" description="Low complexity" evidence="1">
    <location>
        <begin position="444"/>
        <end position="461"/>
    </location>
</feature>
<feature type="region of interest" description="Disordered" evidence="1">
    <location>
        <begin position="132"/>
        <end position="164"/>
    </location>
</feature>
<organism evidence="2 3">
    <name type="scientific">Fragilariopsis cylindrus CCMP1102</name>
    <dbReference type="NCBI Taxonomy" id="635003"/>
    <lineage>
        <taxon>Eukaryota</taxon>
        <taxon>Sar</taxon>
        <taxon>Stramenopiles</taxon>
        <taxon>Ochrophyta</taxon>
        <taxon>Bacillariophyta</taxon>
        <taxon>Bacillariophyceae</taxon>
        <taxon>Bacillariophycidae</taxon>
        <taxon>Bacillariales</taxon>
        <taxon>Bacillariaceae</taxon>
        <taxon>Fragilariopsis</taxon>
    </lineage>
</organism>
<sequence>MFLVIIEPQETPPTIAVAAVAVAAAQTPTTYDDISYYHTIYHTDYPTAPPTTSSSSSSSSANGNDQETEITESEKQNQKKKEQEQERTDPKDTTATSSDDATAKATNSDEQLHQTNVTANVAATAARVTAKMQQLTKNDNNNKKRYRDDTNNTMNEKKDDGNDDTIFTNDGQIKKMAKVVVSNKRHDNGGTIDYNNYNNNNYNNNNYNNNNSNNNNNNNNNNYNNGGTTTTTYACRNYNISKRKMGRKRKDHSTMPGQFDDAPESITGSSSSSSSNNNNNNNYDPNIGHLCSEALVTPYFRNQLGDMFDPNVNSINPETRRVLLQQLQQQRIEKLRSEQRRGQRAPHLSPLQRQAFAVTAQLEAAVSGLADPYQQQQQQNATSAAAAVGYKPVALTAAASEATVNSPHGLALQIRLKSQILKAHMEYNAALLAIDRLNQMPLLPQQQQQQQNQKQQADNQPTNNMQQS</sequence>
<evidence type="ECO:0000313" key="2">
    <source>
        <dbReference type="EMBL" id="OEU16034.1"/>
    </source>
</evidence>
<feature type="compositionally biased region" description="Basic residues" evidence="1">
    <location>
        <begin position="242"/>
        <end position="251"/>
    </location>
</feature>
<feature type="region of interest" description="Disordered" evidence="1">
    <location>
        <begin position="47"/>
        <end position="114"/>
    </location>
</feature>
<proteinExistence type="predicted"/>